<evidence type="ECO:0000256" key="14">
    <source>
        <dbReference type="ARBA" id="ARBA00061087"/>
    </source>
</evidence>
<dbReference type="FunFam" id="1.20.120.1750:FF:000001">
    <property type="entry name" value="RBR-type E3 ubiquitin transferase"/>
    <property type="match status" value="1"/>
</dbReference>
<protein>
    <recommendedName>
        <fullName evidence="4">RBR-type E3 ubiquitin transferase</fullName>
        <ecNumber evidence="4">2.3.2.31</ecNumber>
    </recommendedName>
</protein>
<dbReference type="Pfam" id="PF22191">
    <property type="entry name" value="IBR_1"/>
    <property type="match status" value="1"/>
</dbReference>
<evidence type="ECO:0000259" key="18">
    <source>
        <dbReference type="PROSITE" id="PS50089"/>
    </source>
</evidence>
<keyword evidence="11" id="KW-0862">Zinc</keyword>
<evidence type="ECO:0000256" key="3">
    <source>
        <dbReference type="ARBA" id="ARBA00004906"/>
    </source>
</evidence>
<feature type="domain" description="RING-type" evidence="19">
    <location>
        <begin position="95"/>
        <end position="315"/>
    </location>
</feature>
<dbReference type="CDD" id="cd20355">
    <property type="entry name" value="Rcat_RBR_RNF19"/>
    <property type="match status" value="1"/>
</dbReference>
<evidence type="ECO:0000313" key="20">
    <source>
        <dbReference type="EMBL" id="CAB3265640.1"/>
    </source>
</evidence>
<evidence type="ECO:0000256" key="4">
    <source>
        <dbReference type="ARBA" id="ARBA00012251"/>
    </source>
</evidence>
<feature type="region of interest" description="Disordered" evidence="16">
    <location>
        <begin position="1"/>
        <end position="70"/>
    </location>
</feature>
<feature type="transmembrane region" description="Helical" evidence="17">
    <location>
        <begin position="325"/>
        <end position="358"/>
    </location>
</feature>
<dbReference type="InterPro" id="IPR044066">
    <property type="entry name" value="TRIAD_supradom"/>
</dbReference>
<dbReference type="PROSITE" id="PS51873">
    <property type="entry name" value="TRIAD"/>
    <property type="match status" value="1"/>
</dbReference>
<dbReference type="CDD" id="cd20338">
    <property type="entry name" value="BRcat_RBR_RNF19"/>
    <property type="match status" value="1"/>
</dbReference>
<dbReference type="Gene3D" id="2.20.25.20">
    <property type="match status" value="1"/>
</dbReference>
<evidence type="ECO:0000256" key="6">
    <source>
        <dbReference type="ARBA" id="ARBA00022692"/>
    </source>
</evidence>
<feature type="compositionally biased region" description="Basic residues" evidence="16">
    <location>
        <begin position="12"/>
        <end position="21"/>
    </location>
</feature>
<dbReference type="GO" id="GO:0008270">
    <property type="term" value="F:zinc ion binding"/>
    <property type="evidence" value="ECO:0007669"/>
    <property type="project" value="UniProtKB-KW"/>
</dbReference>
<evidence type="ECO:0000256" key="11">
    <source>
        <dbReference type="ARBA" id="ARBA00022833"/>
    </source>
</evidence>
<organism evidence="20">
    <name type="scientific">Phallusia mammillata</name>
    <dbReference type="NCBI Taxonomy" id="59560"/>
    <lineage>
        <taxon>Eukaryota</taxon>
        <taxon>Metazoa</taxon>
        <taxon>Chordata</taxon>
        <taxon>Tunicata</taxon>
        <taxon>Ascidiacea</taxon>
        <taxon>Phlebobranchia</taxon>
        <taxon>Ascidiidae</taxon>
        <taxon>Phallusia</taxon>
    </lineage>
</organism>
<dbReference type="EMBL" id="LR789778">
    <property type="protein sequence ID" value="CAB3265640.1"/>
    <property type="molecule type" value="mRNA"/>
</dbReference>
<dbReference type="PANTHER" id="PTHR11685">
    <property type="entry name" value="RBR FAMILY RING FINGER AND IBR DOMAIN-CONTAINING"/>
    <property type="match status" value="1"/>
</dbReference>
<dbReference type="FunFam" id="3.30.40.10:FF:000424">
    <property type="entry name" value="RBR-type E3 ubiquitin transferase"/>
    <property type="match status" value="1"/>
</dbReference>
<keyword evidence="8" id="KW-0677">Repeat</keyword>
<evidence type="ECO:0000259" key="19">
    <source>
        <dbReference type="PROSITE" id="PS51873"/>
    </source>
</evidence>
<dbReference type="GO" id="GO:0016020">
    <property type="term" value="C:membrane"/>
    <property type="evidence" value="ECO:0007669"/>
    <property type="project" value="UniProtKB-SubCell"/>
</dbReference>
<evidence type="ECO:0000256" key="2">
    <source>
        <dbReference type="ARBA" id="ARBA00004141"/>
    </source>
</evidence>
<keyword evidence="9 15" id="KW-0863">Zinc-finger</keyword>
<evidence type="ECO:0000256" key="9">
    <source>
        <dbReference type="ARBA" id="ARBA00022771"/>
    </source>
</evidence>
<evidence type="ECO:0000256" key="7">
    <source>
        <dbReference type="ARBA" id="ARBA00022723"/>
    </source>
</evidence>
<feature type="domain" description="RING-type" evidence="18">
    <location>
        <begin position="99"/>
        <end position="147"/>
    </location>
</feature>
<dbReference type="FunFam" id="2.20.25.20:FF:000004">
    <property type="entry name" value="RBR-type E3 ubiquitin transferase"/>
    <property type="match status" value="1"/>
</dbReference>
<keyword evidence="7" id="KW-0479">Metal-binding</keyword>
<evidence type="ECO:0000256" key="17">
    <source>
        <dbReference type="SAM" id="Phobius"/>
    </source>
</evidence>
<keyword evidence="6 17" id="KW-0812">Transmembrane</keyword>
<dbReference type="Pfam" id="PF01485">
    <property type="entry name" value="IBR"/>
    <property type="match status" value="1"/>
</dbReference>
<evidence type="ECO:0000256" key="5">
    <source>
        <dbReference type="ARBA" id="ARBA00022679"/>
    </source>
</evidence>
<evidence type="ECO:0000256" key="1">
    <source>
        <dbReference type="ARBA" id="ARBA00001798"/>
    </source>
</evidence>
<dbReference type="GO" id="GO:0016567">
    <property type="term" value="P:protein ubiquitination"/>
    <property type="evidence" value="ECO:0007669"/>
    <property type="project" value="InterPro"/>
</dbReference>
<proteinExistence type="evidence at transcript level"/>
<dbReference type="PROSITE" id="PS50089">
    <property type="entry name" value="ZF_RING_2"/>
    <property type="match status" value="1"/>
</dbReference>
<gene>
    <name evidence="20" type="primary">Rnf19a</name>
</gene>
<keyword evidence="12 17" id="KW-1133">Transmembrane helix</keyword>
<feature type="compositionally biased region" description="Polar residues" evidence="16">
    <location>
        <begin position="44"/>
        <end position="58"/>
    </location>
</feature>
<keyword evidence="13 17" id="KW-0472">Membrane</keyword>
<dbReference type="GO" id="GO:0061630">
    <property type="term" value="F:ubiquitin protein ligase activity"/>
    <property type="evidence" value="ECO:0007669"/>
    <property type="project" value="UniProtKB-EC"/>
</dbReference>
<dbReference type="SMART" id="SM00647">
    <property type="entry name" value="IBR"/>
    <property type="match status" value="2"/>
</dbReference>
<feature type="compositionally biased region" description="Basic and acidic residues" evidence="16">
    <location>
        <begin position="59"/>
        <end position="70"/>
    </location>
</feature>
<evidence type="ECO:0000256" key="16">
    <source>
        <dbReference type="SAM" id="MobiDB-lite"/>
    </source>
</evidence>
<feature type="compositionally biased region" description="Polar residues" evidence="16">
    <location>
        <begin position="1"/>
        <end position="11"/>
    </location>
</feature>
<evidence type="ECO:0000256" key="8">
    <source>
        <dbReference type="ARBA" id="ARBA00022737"/>
    </source>
</evidence>
<dbReference type="InterPro" id="IPR031127">
    <property type="entry name" value="E3_UB_ligase_RBR"/>
</dbReference>
<evidence type="ECO:0000256" key="15">
    <source>
        <dbReference type="PROSITE-ProRule" id="PRU00175"/>
    </source>
</evidence>
<dbReference type="EC" id="2.3.2.31" evidence="4"/>
<keyword evidence="10" id="KW-0833">Ubl conjugation pathway</keyword>
<evidence type="ECO:0000256" key="10">
    <source>
        <dbReference type="ARBA" id="ARBA00022786"/>
    </source>
</evidence>
<comment type="pathway">
    <text evidence="3">Protein modification; protein ubiquitination.</text>
</comment>
<evidence type="ECO:0000256" key="13">
    <source>
        <dbReference type="ARBA" id="ARBA00023136"/>
    </source>
</evidence>
<evidence type="ECO:0000256" key="12">
    <source>
        <dbReference type="ARBA" id="ARBA00022989"/>
    </source>
</evidence>
<feature type="transmembrane region" description="Helical" evidence="17">
    <location>
        <begin position="379"/>
        <end position="412"/>
    </location>
</feature>
<dbReference type="Gene3D" id="3.30.40.10">
    <property type="entry name" value="Zinc/RING finger domain, C3HC4 (zinc finger)"/>
    <property type="match status" value="1"/>
</dbReference>
<keyword evidence="5" id="KW-0808">Transferase</keyword>
<dbReference type="SUPFAM" id="SSF57850">
    <property type="entry name" value="RING/U-box"/>
    <property type="match status" value="3"/>
</dbReference>
<comment type="similarity">
    <text evidence="14">Belongs to the RBR family. RNF19 subfamily.</text>
</comment>
<sequence length="735" mass="78857">MSSGDVNTPSQKTRRFPRFRIRTGVFSRNKRCSAKSDKKADAVNINSDTSAPSTSAYKNESKNTKPDEKLSLGASAVAETKIEAKAESSAKSTSSVLECPLCLVTQSIENFPQLSTCHHRSCMDCLRQYLAIEISESRVNLMCPECQERLHPVDMKSILDTNPQLMQKWEEFTLRRFLSIDPDCRWCPAPDCGFAVIASGCASCPRLKCQRDGCETEFCYHCRQEWHPDQTCDAAHLQRRKQLRIRNNSVAYSQGSNFHDEIKPCPKCGALIVKMNDGSCNHMTCTVCDAEFCWLCLQEITDLHYLSPSGCTFWGKKPWSRKKKILWQLGLLIGAPLGIGLVAGIAVPAIIVGLPVWVARRIMAQFENKENVSKYKRNLLVATCVAGSVILSPALAALAVGVGVPVMLLYVYGVVPFSLCRTGSYGITSRNPNGSNSALSMLPMGLRLDLGGTSGQPGSSTAEDTGNFHSGNGSINTRLGPINPSIGEASVGGMTMGSFNMSRGSNMDKVGRIDPDGASTIAIAGTSITGSLSGISGAGALGSNKVEVHHSTKDVDQQSTHTQISVGSAPNITSVQVHMHDNVSEHSVTSAPINSYVPPGSAIKKSYSAKSLGSKRKIKPIKRSSASTKVPGLKKMSIDEPHGLPVVDDMSPHHTSDISTAPKMGTVDENASASITIVNECENITDATPEMKSSPNSLEDATCDASSCSSNNPLLSSPTISIETTLSSDVTEVIV</sequence>
<comment type="subcellular location">
    <subcellularLocation>
        <location evidence="2">Membrane</location>
        <topology evidence="2">Multi-pass membrane protein</topology>
    </subcellularLocation>
</comment>
<comment type="catalytic activity">
    <reaction evidence="1">
        <text>[E2 ubiquitin-conjugating enzyme]-S-ubiquitinyl-L-cysteine + [acceptor protein]-L-lysine = [E2 ubiquitin-conjugating enzyme]-L-cysteine + [acceptor protein]-N(6)-ubiquitinyl-L-lysine.</text>
        <dbReference type="EC" id="2.3.2.31"/>
    </reaction>
</comment>
<dbReference type="CDD" id="cd16775">
    <property type="entry name" value="RING-HC_RBR_RNF19A"/>
    <property type="match status" value="1"/>
</dbReference>
<dbReference type="InterPro" id="IPR001841">
    <property type="entry name" value="Znf_RING"/>
</dbReference>
<dbReference type="Gene3D" id="1.20.120.1750">
    <property type="match status" value="1"/>
</dbReference>
<name>A0A6F9DRH5_9ASCI</name>
<dbReference type="InterPro" id="IPR013083">
    <property type="entry name" value="Znf_RING/FYVE/PHD"/>
</dbReference>
<reference evidence="20" key="1">
    <citation type="submission" date="2020-04" db="EMBL/GenBank/DDBJ databases">
        <authorList>
            <person name="Neveu A P."/>
        </authorList>
    </citation>
    <scope>NUCLEOTIDE SEQUENCE</scope>
    <source>
        <tissue evidence="20">Whole embryo</tissue>
    </source>
</reference>
<accession>A0A6F9DRH5</accession>
<dbReference type="InterPro" id="IPR002867">
    <property type="entry name" value="IBR_dom"/>
</dbReference>
<dbReference type="AlphaFoldDB" id="A0A6F9DRH5"/>